<dbReference type="eggNOG" id="COG3671">
    <property type="taxonomic scope" value="Bacteria"/>
</dbReference>
<keyword evidence="1" id="KW-0812">Transmembrane</keyword>
<accession>Q2KVD3</accession>
<feature type="non-terminal residue" evidence="2">
    <location>
        <position position="1"/>
    </location>
</feature>
<organism evidence="2 3">
    <name type="scientific">Bordetella avium (strain 197N)</name>
    <dbReference type="NCBI Taxonomy" id="360910"/>
    <lineage>
        <taxon>Bacteria</taxon>
        <taxon>Pseudomonadati</taxon>
        <taxon>Pseudomonadota</taxon>
        <taxon>Betaproteobacteria</taxon>
        <taxon>Burkholderiales</taxon>
        <taxon>Alcaligenaceae</taxon>
        <taxon>Bordetella</taxon>
    </lineage>
</organism>
<gene>
    <name evidence="2" type="ordered locus">BAV2892</name>
</gene>
<dbReference type="Proteomes" id="UP000001977">
    <property type="component" value="Chromosome"/>
</dbReference>
<name>Q2KVD3_BORA1</name>
<dbReference type="KEGG" id="bav:BAV2892"/>
<keyword evidence="1" id="KW-1133">Transmembrane helix</keyword>
<sequence>VIVSESPNSVPGSQPLDLRTLTHVSYGLFALGFLTGGMLGVATLAAVVLMYLKRSDAAGTVYASHFDWLLRTFWWSLLWIAVSFVLMLIYIGWIGMAATVIWVLYRLIKGWLALLEGNPPSSYA</sequence>
<keyword evidence="3" id="KW-1185">Reference proteome</keyword>
<reference evidence="2 3" key="1">
    <citation type="journal article" date="2006" name="J. Bacteriol.">
        <title>Comparison of the genome sequence of the poultry pathogen Bordetella avium with those of B. bronchiseptica, B. pertussis, and B. parapertussis reveals extensive diversity in surface structures associated with host interaction.</title>
        <authorList>
            <person name="Sebaihia M."/>
            <person name="Preston A."/>
            <person name="Maskell D.J."/>
            <person name="Kuzmiak H."/>
            <person name="Connell T.D."/>
            <person name="King N.D."/>
            <person name="Orndorff P.E."/>
            <person name="Miyamoto D.M."/>
            <person name="Thomson N.R."/>
            <person name="Harris D."/>
            <person name="Goble A."/>
            <person name="Lord A."/>
            <person name="Murphy L."/>
            <person name="Quail M.A."/>
            <person name="Rutter S."/>
            <person name="Squares R."/>
            <person name="Squares S."/>
            <person name="Woodward J."/>
            <person name="Parkhill J."/>
            <person name="Temple L.M."/>
        </authorList>
    </citation>
    <scope>NUCLEOTIDE SEQUENCE [LARGE SCALE GENOMIC DNA]</scope>
    <source>
        <strain evidence="2 3">197N</strain>
    </source>
</reference>
<proteinExistence type="predicted"/>
<feature type="transmembrane region" description="Helical" evidence="1">
    <location>
        <begin position="72"/>
        <end position="105"/>
    </location>
</feature>
<feature type="transmembrane region" description="Helical" evidence="1">
    <location>
        <begin position="28"/>
        <end position="52"/>
    </location>
</feature>
<evidence type="ECO:0000313" key="2">
    <source>
        <dbReference type="EMBL" id="CAJ50502.1"/>
    </source>
</evidence>
<dbReference type="STRING" id="360910.BAV2892"/>
<keyword evidence="1" id="KW-0472">Membrane</keyword>
<evidence type="ECO:0000256" key="1">
    <source>
        <dbReference type="SAM" id="Phobius"/>
    </source>
</evidence>
<evidence type="ECO:0000313" key="3">
    <source>
        <dbReference type="Proteomes" id="UP000001977"/>
    </source>
</evidence>
<protein>
    <submittedName>
        <fullName evidence="2">Membrane protein</fullName>
    </submittedName>
</protein>
<dbReference type="AlphaFoldDB" id="Q2KVD3"/>
<dbReference type="HOGENOM" id="CLU_129294_1_1_4"/>
<dbReference type="EMBL" id="AM167904">
    <property type="protein sequence ID" value="CAJ50502.1"/>
    <property type="molecule type" value="Genomic_DNA"/>
</dbReference>